<dbReference type="EMBL" id="LWBP01000123">
    <property type="protein sequence ID" value="OQP62245.1"/>
    <property type="molecule type" value="Genomic_DNA"/>
</dbReference>
<dbReference type="GO" id="GO:0016020">
    <property type="term" value="C:membrane"/>
    <property type="evidence" value="ECO:0007669"/>
    <property type="project" value="InterPro"/>
</dbReference>
<sequence length="88" mass="9965">MKEYTQYIGIVAGILTSASLLPQLIKIIREKKVQGVSLGMFIVLLLGVGCWMWYGIEKTDYPIILTNGFSLLINSFILFFSIKYKNAK</sequence>
<feature type="transmembrane region" description="Helical" evidence="1">
    <location>
        <begin position="37"/>
        <end position="56"/>
    </location>
</feature>
<keyword evidence="1" id="KW-1133">Transmembrane helix</keyword>
<evidence type="ECO:0000313" key="3">
    <source>
        <dbReference type="Proteomes" id="UP000192276"/>
    </source>
</evidence>
<protein>
    <recommendedName>
        <fullName evidence="4">MtN3 and saliva related transmembrane protein</fullName>
    </recommendedName>
</protein>
<dbReference type="Pfam" id="PF03083">
    <property type="entry name" value="MtN3_slv"/>
    <property type="match status" value="1"/>
</dbReference>
<dbReference type="OrthoDB" id="122062at2"/>
<dbReference type="AlphaFoldDB" id="A0A1V9FV69"/>
<organism evidence="2 3">
    <name type="scientific">Niastella populi</name>
    <dbReference type="NCBI Taxonomy" id="550983"/>
    <lineage>
        <taxon>Bacteria</taxon>
        <taxon>Pseudomonadati</taxon>
        <taxon>Bacteroidota</taxon>
        <taxon>Chitinophagia</taxon>
        <taxon>Chitinophagales</taxon>
        <taxon>Chitinophagaceae</taxon>
        <taxon>Niastella</taxon>
    </lineage>
</organism>
<dbReference type="InterPro" id="IPR004316">
    <property type="entry name" value="SWEET_rpt"/>
</dbReference>
<keyword evidence="1" id="KW-0472">Membrane</keyword>
<evidence type="ECO:0008006" key="4">
    <source>
        <dbReference type="Google" id="ProtNLM"/>
    </source>
</evidence>
<gene>
    <name evidence="2" type="ORF">A4R26_18400</name>
</gene>
<reference evidence="3" key="1">
    <citation type="submission" date="2016-04" db="EMBL/GenBank/DDBJ databases">
        <authorList>
            <person name="Chen L."/>
            <person name="Zhuang W."/>
            <person name="Wang G."/>
        </authorList>
    </citation>
    <scope>NUCLEOTIDE SEQUENCE [LARGE SCALE GENOMIC DNA]</scope>
    <source>
        <strain evidence="3">208</strain>
    </source>
</reference>
<dbReference type="NCBIfam" id="NF037968">
    <property type="entry name" value="SemiSWEET_2"/>
    <property type="match status" value="1"/>
</dbReference>
<evidence type="ECO:0000313" key="2">
    <source>
        <dbReference type="EMBL" id="OQP62245.1"/>
    </source>
</evidence>
<dbReference type="Proteomes" id="UP000192276">
    <property type="component" value="Unassembled WGS sequence"/>
</dbReference>
<feature type="transmembrane region" description="Helical" evidence="1">
    <location>
        <begin position="6"/>
        <end position="25"/>
    </location>
</feature>
<keyword evidence="1" id="KW-0812">Transmembrane</keyword>
<feature type="transmembrane region" description="Helical" evidence="1">
    <location>
        <begin position="62"/>
        <end position="82"/>
    </location>
</feature>
<dbReference type="STRING" id="550983.A4R26_18400"/>
<dbReference type="GO" id="GO:0051119">
    <property type="term" value="F:sugar transmembrane transporter activity"/>
    <property type="evidence" value="ECO:0007669"/>
    <property type="project" value="InterPro"/>
</dbReference>
<evidence type="ECO:0000256" key="1">
    <source>
        <dbReference type="SAM" id="Phobius"/>
    </source>
</evidence>
<name>A0A1V9FV69_9BACT</name>
<comment type="caution">
    <text evidence="2">The sequence shown here is derived from an EMBL/GenBank/DDBJ whole genome shotgun (WGS) entry which is preliminary data.</text>
</comment>
<dbReference type="InterPro" id="IPR047662">
    <property type="entry name" value="SemiSWEET"/>
</dbReference>
<dbReference type="RefSeq" id="WP_081164035.1">
    <property type="nucleotide sequence ID" value="NZ_LWBP01000123.1"/>
</dbReference>
<dbReference type="Gene3D" id="1.20.1280.290">
    <property type="match status" value="1"/>
</dbReference>
<keyword evidence="3" id="KW-1185">Reference proteome</keyword>
<proteinExistence type="predicted"/>
<accession>A0A1V9FV69</accession>